<proteinExistence type="predicted"/>
<organism evidence="8 9">
    <name type="scientific">Dillenia turbinata</name>
    <dbReference type="NCBI Taxonomy" id="194707"/>
    <lineage>
        <taxon>Eukaryota</taxon>
        <taxon>Viridiplantae</taxon>
        <taxon>Streptophyta</taxon>
        <taxon>Embryophyta</taxon>
        <taxon>Tracheophyta</taxon>
        <taxon>Spermatophyta</taxon>
        <taxon>Magnoliopsida</taxon>
        <taxon>eudicotyledons</taxon>
        <taxon>Gunneridae</taxon>
        <taxon>Pentapetalae</taxon>
        <taxon>Dilleniales</taxon>
        <taxon>Dilleniaceae</taxon>
        <taxon>Dillenia</taxon>
    </lineage>
</organism>
<evidence type="ECO:0000313" key="8">
    <source>
        <dbReference type="EMBL" id="KAK6923897.1"/>
    </source>
</evidence>
<protein>
    <submittedName>
        <fullName evidence="8">Myc-type, basic helix-loop-helix (BHLH) domain</fullName>
    </submittedName>
</protein>
<gene>
    <name evidence="8" type="ORF">RJ641_010097</name>
</gene>
<feature type="coiled-coil region" evidence="5">
    <location>
        <begin position="175"/>
        <end position="202"/>
    </location>
</feature>
<dbReference type="GO" id="GO:0005634">
    <property type="term" value="C:nucleus"/>
    <property type="evidence" value="ECO:0007669"/>
    <property type="project" value="UniProtKB-SubCell"/>
</dbReference>
<dbReference type="InterPro" id="IPR036638">
    <property type="entry name" value="HLH_DNA-bd_sf"/>
</dbReference>
<dbReference type="SUPFAM" id="SSF47459">
    <property type="entry name" value="HLH, helix-loop-helix DNA-binding domain"/>
    <property type="match status" value="1"/>
</dbReference>
<dbReference type="Proteomes" id="UP001370490">
    <property type="component" value="Unassembled WGS sequence"/>
</dbReference>
<evidence type="ECO:0000256" key="3">
    <source>
        <dbReference type="ARBA" id="ARBA00023163"/>
    </source>
</evidence>
<accession>A0AAN8Z406</accession>
<dbReference type="AlphaFoldDB" id="A0AAN8Z406"/>
<keyword evidence="2" id="KW-0805">Transcription regulation</keyword>
<dbReference type="InterPro" id="IPR054502">
    <property type="entry name" value="bHLH-TF_ACT-like_plant"/>
</dbReference>
<dbReference type="PROSITE" id="PS50888">
    <property type="entry name" value="BHLH"/>
    <property type="match status" value="1"/>
</dbReference>
<keyword evidence="5" id="KW-0175">Coiled coil</keyword>
<comment type="subcellular location">
    <subcellularLocation>
        <location evidence="1">Nucleus</location>
    </subcellularLocation>
</comment>
<evidence type="ECO:0000256" key="2">
    <source>
        <dbReference type="ARBA" id="ARBA00023015"/>
    </source>
</evidence>
<comment type="caution">
    <text evidence="8">The sequence shown here is derived from an EMBL/GenBank/DDBJ whole genome shotgun (WGS) entry which is preliminary data.</text>
</comment>
<keyword evidence="4" id="KW-0539">Nucleus</keyword>
<keyword evidence="3" id="KW-0804">Transcription</keyword>
<feature type="region of interest" description="Disordered" evidence="6">
    <location>
        <begin position="48"/>
        <end position="89"/>
    </location>
</feature>
<evidence type="ECO:0000256" key="1">
    <source>
        <dbReference type="ARBA" id="ARBA00004123"/>
    </source>
</evidence>
<name>A0AAN8Z406_9MAGN</name>
<reference evidence="8 9" key="1">
    <citation type="submission" date="2023-12" db="EMBL/GenBank/DDBJ databases">
        <title>A high-quality genome assembly for Dillenia turbinata (Dilleniales).</title>
        <authorList>
            <person name="Chanderbali A."/>
        </authorList>
    </citation>
    <scope>NUCLEOTIDE SEQUENCE [LARGE SCALE GENOMIC DNA]</scope>
    <source>
        <strain evidence="8">LSX21</strain>
        <tissue evidence="8">Leaf</tissue>
    </source>
</reference>
<dbReference type="EMBL" id="JBAMMX010000017">
    <property type="protein sequence ID" value="KAK6923897.1"/>
    <property type="molecule type" value="Genomic_DNA"/>
</dbReference>
<feature type="domain" description="BHLH" evidence="7">
    <location>
        <begin position="136"/>
        <end position="185"/>
    </location>
</feature>
<dbReference type="Gene3D" id="4.10.280.10">
    <property type="entry name" value="Helix-loop-helix DNA-binding domain"/>
    <property type="match status" value="1"/>
</dbReference>
<dbReference type="InterPro" id="IPR011598">
    <property type="entry name" value="bHLH_dom"/>
</dbReference>
<dbReference type="PANTHER" id="PTHR45959:SF2">
    <property type="entry name" value="BHLH TRANSCRIPTION FACTOR"/>
    <property type="match status" value="1"/>
</dbReference>
<sequence length="282" mass="31816">MEDPFATFSYGYDDDYLSDFTKLDASLNQELFNHSLSPLENVSYETNLETTKSTLSQDSVVEMRPRKQIKTNNPSSPSPSSSSSSSSFPTIISFRNPNLPHCDPYESLDHKHVMLPLTSLGSSERGTKRARSRIPNYAQDHLIAERNRRERLSQLIISLSSLIPGLKKMDKATVLEDAIKYMERLQERVNELEQVKAKKAVESVVIVAKYSEESTRKDGECHLPEIEARVTGKDVLIRVHCNKEKGVLRKLMSKLEELHLSVINSNALPFGNSSLHITIIAQ</sequence>
<feature type="non-terminal residue" evidence="8">
    <location>
        <position position="282"/>
    </location>
</feature>
<dbReference type="GO" id="GO:0080090">
    <property type="term" value="P:regulation of primary metabolic process"/>
    <property type="evidence" value="ECO:0007669"/>
    <property type="project" value="UniProtKB-ARBA"/>
</dbReference>
<dbReference type="Pfam" id="PF22754">
    <property type="entry name" value="bHLH-TF_ACT-like_plant"/>
    <property type="match status" value="1"/>
</dbReference>
<evidence type="ECO:0000256" key="6">
    <source>
        <dbReference type="SAM" id="MobiDB-lite"/>
    </source>
</evidence>
<dbReference type="PANTHER" id="PTHR45959">
    <property type="entry name" value="BHLH TRANSCRIPTION FACTOR"/>
    <property type="match status" value="1"/>
</dbReference>
<dbReference type="GO" id="GO:0046983">
    <property type="term" value="F:protein dimerization activity"/>
    <property type="evidence" value="ECO:0007669"/>
    <property type="project" value="InterPro"/>
</dbReference>
<evidence type="ECO:0000256" key="4">
    <source>
        <dbReference type="ARBA" id="ARBA00023242"/>
    </source>
</evidence>
<evidence type="ECO:0000256" key="5">
    <source>
        <dbReference type="SAM" id="Coils"/>
    </source>
</evidence>
<evidence type="ECO:0000313" key="9">
    <source>
        <dbReference type="Proteomes" id="UP001370490"/>
    </source>
</evidence>
<keyword evidence="9" id="KW-1185">Reference proteome</keyword>
<dbReference type="SMART" id="SM00353">
    <property type="entry name" value="HLH"/>
    <property type="match status" value="1"/>
</dbReference>
<feature type="compositionally biased region" description="Polar residues" evidence="6">
    <location>
        <begin position="48"/>
        <end position="59"/>
    </location>
</feature>
<dbReference type="Pfam" id="PF00010">
    <property type="entry name" value="HLH"/>
    <property type="match status" value="1"/>
</dbReference>
<dbReference type="InterPro" id="IPR052610">
    <property type="entry name" value="bHLH_transcription_regulator"/>
</dbReference>
<feature type="compositionally biased region" description="Low complexity" evidence="6">
    <location>
        <begin position="74"/>
        <end position="87"/>
    </location>
</feature>
<evidence type="ECO:0000259" key="7">
    <source>
        <dbReference type="PROSITE" id="PS50888"/>
    </source>
</evidence>